<evidence type="ECO:0000313" key="8">
    <source>
        <dbReference type="WBParaSite" id="Gr19_v10_g17552.t1"/>
    </source>
</evidence>
<evidence type="ECO:0000259" key="5">
    <source>
        <dbReference type="SMART" id="SM00328"/>
    </source>
</evidence>
<keyword evidence="7" id="KW-1185">Reference proteome</keyword>
<feature type="compositionally biased region" description="Low complexity" evidence="3">
    <location>
        <begin position="281"/>
        <end position="299"/>
    </location>
</feature>
<keyword evidence="4" id="KW-1133">Transmembrane helix</keyword>
<organism evidence="7 8">
    <name type="scientific">Globodera rostochiensis</name>
    <name type="common">Golden nematode worm</name>
    <name type="synonym">Heterodera rostochiensis</name>
    <dbReference type="NCBI Taxonomy" id="31243"/>
    <lineage>
        <taxon>Eukaryota</taxon>
        <taxon>Metazoa</taxon>
        <taxon>Ecdysozoa</taxon>
        <taxon>Nematoda</taxon>
        <taxon>Chromadorea</taxon>
        <taxon>Rhabditida</taxon>
        <taxon>Tylenchina</taxon>
        <taxon>Tylenchomorpha</taxon>
        <taxon>Tylenchoidea</taxon>
        <taxon>Heteroderidae</taxon>
        <taxon>Heteroderinae</taxon>
        <taxon>Globodera</taxon>
    </lineage>
</organism>
<dbReference type="GO" id="GO:0008289">
    <property type="term" value="F:lipid binding"/>
    <property type="evidence" value="ECO:0007669"/>
    <property type="project" value="InterPro"/>
</dbReference>
<feature type="transmembrane region" description="Helical" evidence="4">
    <location>
        <begin position="12"/>
        <end position="37"/>
    </location>
</feature>
<dbReference type="SMART" id="SM00329">
    <property type="entry name" value="BPI2"/>
    <property type="match status" value="1"/>
</dbReference>
<dbReference type="Gene3D" id="3.15.10.10">
    <property type="entry name" value="Bactericidal permeability-increasing protein, domain 1"/>
    <property type="match status" value="1"/>
</dbReference>
<feature type="region of interest" description="Disordered" evidence="3">
    <location>
        <begin position="281"/>
        <end position="337"/>
    </location>
</feature>
<dbReference type="SMART" id="SM00328">
    <property type="entry name" value="BPI1"/>
    <property type="match status" value="1"/>
</dbReference>
<evidence type="ECO:0000256" key="1">
    <source>
        <dbReference type="ARBA" id="ARBA00007292"/>
    </source>
</evidence>
<feature type="domain" description="Lipid-binding serum glycoprotein C-terminal" evidence="6">
    <location>
        <begin position="395"/>
        <end position="583"/>
    </location>
</feature>
<dbReference type="AlphaFoldDB" id="A0A914HHH9"/>
<dbReference type="Proteomes" id="UP000887572">
    <property type="component" value="Unplaced"/>
</dbReference>
<accession>A0A914HHH9</accession>
<dbReference type="Gene3D" id="3.15.20.10">
    <property type="entry name" value="Bactericidal permeability-increasing protein, domain 2"/>
    <property type="match status" value="1"/>
</dbReference>
<name>A0A914HHH9_GLORO</name>
<proteinExistence type="inferred from homology"/>
<sequence>MRLKHCRPNNIAVRSLVLVFGLNAPGLTNNTAGVLVFGSRKMPRLNAKLKVLDGLPSLSLFLSLSLCLLTVFPNFGICKPEHSPYETVLIDDPAGKSAGIYFRISQRGVDYLAELASEGLPDILHRMVLPTIRESSFTLSNAVITGLKKPQIGVKFVAEHGVDLSVYLPELSVRGSAEISVFFTSYSAQMLAILGNFTVNMRVNIYRNLNESATSVTVTECTVDPGNFIMKYFGPEASQFYAITDLISSGIDTAIRDKICILPPLIREFVQEKIQIVSRPTSFLSSPSPSSSSSTSAATSDDDAAPSVFDHLCSPPAKEERLKTDESVEDVPSVDESPEVDLEMLNGTWMPDLTLRYPPTFSKSDLIFGIDGGILYNGKSSSPASVERPKFEDIEVRDQMLGLILSEYVPNTFFWHIFNAQLGHVSVSYSHRHVPYFLRSIVKMACADCRLVIALVDVNGVVLALEGDVSAVFRRKNKVHNLLSASGQLRVLIKPHFRHSRLYSDVLLTGVDFKMYKGGMDGLMAGAIRKMVSFLIPRAIWPKIQQRLRLVVNYKGVQIPRLCSVELNHLHLDYIPHAAIISGDFDVDLPLLIRSFKEFMDVKQRRTKTRRELITQFRYL</sequence>
<dbReference type="WBParaSite" id="Gr19_v10_g17552.t1">
    <property type="protein sequence ID" value="Gr19_v10_g17552.t1"/>
    <property type="gene ID" value="Gr19_v10_g17552"/>
</dbReference>
<evidence type="ECO:0000256" key="3">
    <source>
        <dbReference type="SAM" id="MobiDB-lite"/>
    </source>
</evidence>
<feature type="domain" description="Lipid-binding serum glycoprotein N-terminal" evidence="5">
    <location>
        <begin position="103"/>
        <end position="335"/>
    </location>
</feature>
<evidence type="ECO:0000256" key="2">
    <source>
        <dbReference type="ARBA" id="ARBA00023157"/>
    </source>
</evidence>
<feature type="compositionally biased region" description="Basic and acidic residues" evidence="3">
    <location>
        <begin position="317"/>
        <end position="326"/>
    </location>
</feature>
<dbReference type="GO" id="GO:0005615">
    <property type="term" value="C:extracellular space"/>
    <property type="evidence" value="ECO:0007669"/>
    <property type="project" value="TreeGrafter"/>
</dbReference>
<feature type="compositionally biased region" description="Acidic residues" evidence="3">
    <location>
        <begin position="327"/>
        <end position="337"/>
    </location>
</feature>
<keyword evidence="4" id="KW-0472">Membrane</keyword>
<keyword evidence="4" id="KW-0812">Transmembrane</keyword>
<evidence type="ECO:0000313" key="7">
    <source>
        <dbReference type="Proteomes" id="UP000887572"/>
    </source>
</evidence>
<dbReference type="PANTHER" id="PTHR10504">
    <property type="entry name" value="BACTERICIDAL PERMEABILITY-INCREASING BPI PROTEIN-RELATED"/>
    <property type="match status" value="1"/>
</dbReference>
<dbReference type="InterPro" id="IPR001124">
    <property type="entry name" value="Lipid-bd_serum_glycop_C"/>
</dbReference>
<reference evidence="8" key="1">
    <citation type="submission" date="2022-11" db="UniProtKB">
        <authorList>
            <consortium name="WormBaseParasite"/>
        </authorList>
    </citation>
    <scope>IDENTIFICATION</scope>
</reference>
<evidence type="ECO:0000256" key="4">
    <source>
        <dbReference type="SAM" id="Phobius"/>
    </source>
</evidence>
<comment type="similarity">
    <text evidence="1">Belongs to the BPI/LBP/Plunc superfamily. BPI/LBP family.</text>
</comment>
<evidence type="ECO:0000259" key="6">
    <source>
        <dbReference type="SMART" id="SM00329"/>
    </source>
</evidence>
<dbReference type="InterPro" id="IPR032942">
    <property type="entry name" value="BPI/LBP/Plunc"/>
</dbReference>
<dbReference type="SUPFAM" id="SSF55394">
    <property type="entry name" value="Bactericidal permeability-increasing protein, BPI"/>
    <property type="match status" value="2"/>
</dbReference>
<protein>
    <submittedName>
        <fullName evidence="8">BPI2 domain-containing protein</fullName>
    </submittedName>
</protein>
<keyword evidence="2" id="KW-1015">Disulfide bond</keyword>
<dbReference type="PANTHER" id="PTHR10504:SF136">
    <property type="entry name" value="NOSE RESISTANT TO FLUOXETINE PROTEIN 5"/>
    <property type="match status" value="1"/>
</dbReference>
<dbReference type="InterPro" id="IPR017943">
    <property type="entry name" value="Bactericidal_perm-incr_a/b_dom"/>
</dbReference>
<dbReference type="InterPro" id="IPR017942">
    <property type="entry name" value="Lipid-bd_serum_glycop_N"/>
</dbReference>